<keyword evidence="2" id="KW-1185">Reference proteome</keyword>
<organism evidence="1 2">
    <name type="scientific">Chryseobacterium ginsengisoli</name>
    <dbReference type="NCBI Taxonomy" id="363853"/>
    <lineage>
        <taxon>Bacteria</taxon>
        <taxon>Pseudomonadati</taxon>
        <taxon>Bacteroidota</taxon>
        <taxon>Flavobacteriia</taxon>
        <taxon>Flavobacteriales</taxon>
        <taxon>Weeksellaceae</taxon>
        <taxon>Chryseobacterium group</taxon>
        <taxon>Chryseobacterium</taxon>
    </lineage>
</organism>
<dbReference type="EMBL" id="BAABHX010000005">
    <property type="protein sequence ID" value="GAA5096809.1"/>
    <property type="molecule type" value="Genomic_DNA"/>
</dbReference>
<evidence type="ECO:0000313" key="1">
    <source>
        <dbReference type="EMBL" id="GAA5096809.1"/>
    </source>
</evidence>
<dbReference type="Proteomes" id="UP001500353">
    <property type="component" value="Unassembled WGS sequence"/>
</dbReference>
<dbReference type="RefSeq" id="WP_345206012.1">
    <property type="nucleotide sequence ID" value="NZ_BAABHX010000005.1"/>
</dbReference>
<reference evidence="2" key="1">
    <citation type="journal article" date="2019" name="Int. J. Syst. Evol. Microbiol.">
        <title>The Global Catalogue of Microorganisms (GCM) 10K type strain sequencing project: providing services to taxonomists for standard genome sequencing and annotation.</title>
        <authorList>
            <consortium name="The Broad Institute Genomics Platform"/>
            <consortium name="The Broad Institute Genome Sequencing Center for Infectious Disease"/>
            <person name="Wu L."/>
            <person name="Ma J."/>
        </authorList>
    </citation>
    <scope>NUCLEOTIDE SEQUENCE [LARGE SCALE GENOMIC DNA]</scope>
    <source>
        <strain evidence="2">JCM 18019</strain>
    </source>
</reference>
<comment type="caution">
    <text evidence="1">The sequence shown here is derived from an EMBL/GenBank/DDBJ whole genome shotgun (WGS) entry which is preliminary data.</text>
</comment>
<name>A0ABP9MMI7_9FLAO</name>
<accession>A0ABP9MMI7</accession>
<evidence type="ECO:0000313" key="2">
    <source>
        <dbReference type="Proteomes" id="UP001500353"/>
    </source>
</evidence>
<gene>
    <name evidence="1" type="ORF">GCM10023210_31070</name>
</gene>
<sequence length="114" mass="12991">MEIMEKVIIIGGNETLSLPLRIYEKLKDLENEIENFPFVEDQEKARITGRQTFADFAILYNKITIPASVISESAKVLTELGKICNQIKPLDFSSLEINSPTNPNLRNYKSKKQC</sequence>
<proteinExistence type="predicted"/>
<protein>
    <submittedName>
        <fullName evidence="1">Uncharacterized protein</fullName>
    </submittedName>
</protein>